<evidence type="ECO:0000259" key="5">
    <source>
        <dbReference type="PROSITE" id="PS50883"/>
    </source>
</evidence>
<dbReference type="Pfam" id="PF00563">
    <property type="entry name" value="EAL"/>
    <property type="match status" value="1"/>
</dbReference>
<dbReference type="InterPro" id="IPR000160">
    <property type="entry name" value="GGDEF_dom"/>
</dbReference>
<dbReference type="PANTHER" id="PTHR44757">
    <property type="entry name" value="DIGUANYLATE CYCLASE DGCP"/>
    <property type="match status" value="1"/>
</dbReference>
<dbReference type="PANTHER" id="PTHR44757:SF2">
    <property type="entry name" value="BIOFILM ARCHITECTURE MAINTENANCE PROTEIN MBAA"/>
    <property type="match status" value="1"/>
</dbReference>
<dbReference type="CDD" id="cd01949">
    <property type="entry name" value="GGDEF"/>
    <property type="match status" value="1"/>
</dbReference>
<dbReference type="InterPro" id="IPR001610">
    <property type="entry name" value="PAC"/>
</dbReference>
<dbReference type="InterPro" id="IPR043128">
    <property type="entry name" value="Rev_trsase/Diguanyl_cyclase"/>
</dbReference>
<proteinExistence type="predicted"/>
<evidence type="ECO:0000259" key="6">
    <source>
        <dbReference type="PROSITE" id="PS50887"/>
    </source>
</evidence>
<name>A0A1L3GNK7_9BACT</name>
<dbReference type="STRING" id="1842532.A7E78_06585"/>
<dbReference type="Gene3D" id="3.40.50.2300">
    <property type="match status" value="2"/>
</dbReference>
<dbReference type="Pfam" id="PF00990">
    <property type="entry name" value="GGDEF"/>
    <property type="match status" value="1"/>
</dbReference>
<protein>
    <recommendedName>
        <fullName evidence="9">EAL domain-containing protein</fullName>
    </recommendedName>
</protein>
<comment type="catalytic activity">
    <reaction evidence="1">
        <text>3',3'-c-di-GMP + H2O = 5'-phosphoguanylyl(3'-&gt;5')guanosine + H(+)</text>
        <dbReference type="Rhea" id="RHEA:24902"/>
        <dbReference type="ChEBI" id="CHEBI:15377"/>
        <dbReference type="ChEBI" id="CHEBI:15378"/>
        <dbReference type="ChEBI" id="CHEBI:58754"/>
        <dbReference type="ChEBI" id="CHEBI:58805"/>
        <dbReference type="EC" id="3.1.4.52"/>
    </reaction>
    <physiologicalReaction direction="left-to-right" evidence="1">
        <dbReference type="Rhea" id="RHEA:24903"/>
    </physiologicalReaction>
</comment>
<dbReference type="Gene3D" id="3.20.20.450">
    <property type="entry name" value="EAL domain"/>
    <property type="match status" value="1"/>
</dbReference>
<dbReference type="SMART" id="SM00086">
    <property type="entry name" value="PAC"/>
    <property type="match status" value="1"/>
</dbReference>
<dbReference type="CDD" id="cd01948">
    <property type="entry name" value="EAL"/>
    <property type="match status" value="1"/>
</dbReference>
<evidence type="ECO:0000313" key="8">
    <source>
        <dbReference type="Proteomes" id="UP000182517"/>
    </source>
</evidence>
<dbReference type="Pfam" id="PF00989">
    <property type="entry name" value="PAS"/>
    <property type="match status" value="1"/>
</dbReference>
<dbReference type="InterPro" id="IPR000014">
    <property type="entry name" value="PAS"/>
</dbReference>
<dbReference type="SMART" id="SM00267">
    <property type="entry name" value="GGDEF"/>
    <property type="match status" value="1"/>
</dbReference>
<evidence type="ECO:0000313" key="7">
    <source>
        <dbReference type="EMBL" id="APG27536.1"/>
    </source>
</evidence>
<dbReference type="SMART" id="SM00091">
    <property type="entry name" value="PAS"/>
    <property type="match status" value="2"/>
</dbReference>
<dbReference type="KEGG" id="pef:A7E78_06585"/>
<dbReference type="InterPro" id="IPR000700">
    <property type="entry name" value="PAS-assoc_C"/>
</dbReference>
<organism evidence="7 8">
    <name type="scientific">Syntrophotalea acetylenivorans</name>
    <dbReference type="NCBI Taxonomy" id="1842532"/>
    <lineage>
        <taxon>Bacteria</taxon>
        <taxon>Pseudomonadati</taxon>
        <taxon>Thermodesulfobacteriota</taxon>
        <taxon>Desulfuromonadia</taxon>
        <taxon>Desulfuromonadales</taxon>
        <taxon>Syntrophotaleaceae</taxon>
        <taxon>Syntrophotalea</taxon>
    </lineage>
</organism>
<reference evidence="7 8" key="1">
    <citation type="journal article" date="2017" name="Genome Announc.">
        <title>Complete Genome Sequences of Two Acetylene-Fermenting Pelobacter acetylenicus Strains.</title>
        <authorList>
            <person name="Sutton J.M."/>
            <person name="Baesman S.M."/>
            <person name="Fierst J.L."/>
            <person name="Poret-Peterson A.T."/>
            <person name="Oremland R.S."/>
            <person name="Dunlap D.S."/>
            <person name="Akob D.M."/>
        </authorList>
    </citation>
    <scope>NUCLEOTIDE SEQUENCE [LARGE SCALE GENOMIC DNA]</scope>
    <source>
        <strain evidence="7 8">SFB93</strain>
    </source>
</reference>
<dbReference type="InterPro" id="IPR052155">
    <property type="entry name" value="Biofilm_reg_signaling"/>
</dbReference>
<dbReference type="SUPFAM" id="SSF55785">
    <property type="entry name" value="PYP-like sensor domain (PAS domain)"/>
    <property type="match status" value="2"/>
</dbReference>
<dbReference type="FunFam" id="3.30.70.270:FF:000001">
    <property type="entry name" value="Diguanylate cyclase domain protein"/>
    <property type="match status" value="1"/>
</dbReference>
<dbReference type="OrthoDB" id="9777298at2"/>
<feature type="chain" id="PRO_5011956106" description="EAL domain-containing protein" evidence="3">
    <location>
        <begin position="21"/>
        <end position="1059"/>
    </location>
</feature>
<feature type="domain" description="PAC" evidence="4">
    <location>
        <begin position="561"/>
        <end position="615"/>
    </location>
</feature>
<evidence type="ECO:0008006" key="9">
    <source>
        <dbReference type="Google" id="ProtNLM"/>
    </source>
</evidence>
<dbReference type="PROSITE" id="PS50883">
    <property type="entry name" value="EAL"/>
    <property type="match status" value="1"/>
</dbReference>
<dbReference type="FunFam" id="3.20.20.450:FF:000001">
    <property type="entry name" value="Cyclic di-GMP phosphodiesterase yahA"/>
    <property type="match status" value="1"/>
</dbReference>
<dbReference type="CDD" id="cd00130">
    <property type="entry name" value="PAS"/>
    <property type="match status" value="2"/>
</dbReference>
<dbReference type="EMBL" id="CP015519">
    <property type="protein sequence ID" value="APG27536.1"/>
    <property type="molecule type" value="Genomic_DNA"/>
</dbReference>
<sequence>MKRVLFLLLPLLFFTGEASAKRNILLLHSYHHGYEWTHNITTAMEAVINREIPDAELFIEEMDTKRHLPAKLFPQLHQFYSQKYARHTFDIILCSDDNALDFLLTYGDDLFPGVPVVFCGINNFKDGRLAGHQNFTGVAESNDYAGNLEIALTLHPATRHVALVGDRTPSAMANLQRLRELAPRYDDRIDFTELVGLSTTQLKEALISLPTDTIVFDCNFYRAAEGRYYTVSESNAFISRYSKGPVYVFGDHLIKGGVIGGLVVSAGQQGETAALLALRVLRGEQISDIPVARASPNIYIFDYRALKRFGIDRKQLPQGSRLVNVPATVSAAQRRKLLIALVLATSFAGLALSLTIALLQRRRAYKALRQSKGTLKAILGSINDPMCMMDRQRKVLWANVPAKRLYGEHVVGKRCYEILHHRSEPCSGPCPALQAFAEGKIHDKQTCITDPQGRIHHLHCTANVALRDEKGEPSTILKIYRDLTAIKQTQKDLYLAKYSIDSSITPFAMANLEGNLSHANRAFLDLWGYDQLEDIQGRDLRFFHHNPKDVEAVLQQLACKRSWQGQIKSRRRDGSLFTAEVLAHVVTDPDGTPLCLTGSFVDITDKLHSEREVQRLAYFDELTGLPNRTLLADHMDLAFNQARRCDEFAAVLLLDLDNFKQTNDTFGHAKGDLLLKQVALRLQSTLRKCDTLARWGGDEFVLLITGMKSELATANVAKKILDLLTEQPFELNGSEIFTSASAGIALFPRDGNDSETLLKHADIAMYEAKRDGRNDFHFFSKQIQQKAMVRHRLETNMQRALRLEEFHLVYQPQVNLCSGQIVGVEALVRWQSDNLGIIPPCEFIPIAEETGLIRPLGEWILRTACQQAVTWQHTNHPPLRLAINLSVCQLGQPNLVELIVKILRETGLPPQLLELEITESVFMKQKESATLILGQLQQLGIQIAIDDFGTGYSSLSYLKNVPIDRIKIAQEFVRDIPEDPDDVAIVQAIIAMTSRLGLKQIAEGVETIDQLDFLRQHGCHDMQGYYFAKPMRAKQLMDFLSKAATENLNTLVEGNYPAP</sequence>
<dbReference type="Gene3D" id="3.30.70.270">
    <property type="match status" value="1"/>
</dbReference>
<dbReference type="InterPro" id="IPR001633">
    <property type="entry name" value="EAL_dom"/>
</dbReference>
<feature type="domain" description="PAC" evidence="4">
    <location>
        <begin position="442"/>
        <end position="495"/>
    </location>
</feature>
<feature type="transmembrane region" description="Helical" evidence="2">
    <location>
        <begin position="337"/>
        <end position="359"/>
    </location>
</feature>
<feature type="domain" description="GGDEF" evidence="6">
    <location>
        <begin position="647"/>
        <end position="781"/>
    </location>
</feature>
<dbReference type="Pfam" id="PF08448">
    <property type="entry name" value="PAS_4"/>
    <property type="match status" value="1"/>
</dbReference>
<dbReference type="InterPro" id="IPR029787">
    <property type="entry name" value="Nucleotide_cyclase"/>
</dbReference>
<dbReference type="PROSITE" id="PS50113">
    <property type="entry name" value="PAC"/>
    <property type="match status" value="2"/>
</dbReference>
<evidence type="ECO:0000259" key="4">
    <source>
        <dbReference type="PROSITE" id="PS50113"/>
    </source>
</evidence>
<dbReference type="InterPro" id="IPR035919">
    <property type="entry name" value="EAL_sf"/>
</dbReference>
<keyword evidence="8" id="KW-1185">Reference proteome</keyword>
<dbReference type="InterPro" id="IPR035965">
    <property type="entry name" value="PAS-like_dom_sf"/>
</dbReference>
<dbReference type="Pfam" id="PF04392">
    <property type="entry name" value="ABC_sub_bind"/>
    <property type="match status" value="1"/>
</dbReference>
<feature type="domain" description="EAL" evidence="5">
    <location>
        <begin position="790"/>
        <end position="1044"/>
    </location>
</feature>
<dbReference type="NCBIfam" id="TIGR00254">
    <property type="entry name" value="GGDEF"/>
    <property type="match status" value="1"/>
</dbReference>
<dbReference type="InterPro" id="IPR013656">
    <property type="entry name" value="PAS_4"/>
</dbReference>
<gene>
    <name evidence="7" type="ORF">A7E78_06585</name>
</gene>
<evidence type="ECO:0000256" key="3">
    <source>
        <dbReference type="SAM" id="SignalP"/>
    </source>
</evidence>
<keyword evidence="2" id="KW-0472">Membrane</keyword>
<dbReference type="Gene3D" id="3.30.450.20">
    <property type="entry name" value="PAS domain"/>
    <property type="match status" value="2"/>
</dbReference>
<dbReference type="AlphaFoldDB" id="A0A1L3GNK7"/>
<feature type="signal peptide" evidence="3">
    <location>
        <begin position="1"/>
        <end position="20"/>
    </location>
</feature>
<dbReference type="NCBIfam" id="TIGR00229">
    <property type="entry name" value="sensory_box"/>
    <property type="match status" value="2"/>
</dbReference>
<dbReference type="PROSITE" id="PS50887">
    <property type="entry name" value="GGDEF"/>
    <property type="match status" value="1"/>
</dbReference>
<dbReference type="Proteomes" id="UP000182517">
    <property type="component" value="Chromosome"/>
</dbReference>
<dbReference type="GO" id="GO:0071732">
    <property type="term" value="P:cellular response to nitric oxide"/>
    <property type="evidence" value="ECO:0007669"/>
    <property type="project" value="UniProtKB-ARBA"/>
</dbReference>
<keyword evidence="2" id="KW-0812">Transmembrane</keyword>
<dbReference type="SUPFAM" id="SSF141868">
    <property type="entry name" value="EAL domain-like"/>
    <property type="match status" value="1"/>
</dbReference>
<dbReference type="InterPro" id="IPR007487">
    <property type="entry name" value="ABC_transpt-TYRBP-like"/>
</dbReference>
<evidence type="ECO:0000256" key="1">
    <source>
        <dbReference type="ARBA" id="ARBA00051114"/>
    </source>
</evidence>
<dbReference type="InterPro" id="IPR013767">
    <property type="entry name" value="PAS_fold"/>
</dbReference>
<dbReference type="GO" id="GO:0071111">
    <property type="term" value="F:cyclic-guanylate-specific phosphodiesterase activity"/>
    <property type="evidence" value="ECO:0007669"/>
    <property type="project" value="UniProtKB-EC"/>
</dbReference>
<keyword evidence="2" id="KW-1133">Transmembrane helix</keyword>
<accession>A0A1L3GNK7</accession>
<dbReference type="SMART" id="SM00052">
    <property type="entry name" value="EAL"/>
    <property type="match status" value="1"/>
</dbReference>
<evidence type="ECO:0000256" key="2">
    <source>
        <dbReference type="SAM" id="Phobius"/>
    </source>
</evidence>
<keyword evidence="3" id="KW-0732">Signal</keyword>
<dbReference type="RefSeq" id="WP_072283501.1">
    <property type="nucleotide sequence ID" value="NZ_CP015519.1"/>
</dbReference>
<dbReference type="SUPFAM" id="SSF55073">
    <property type="entry name" value="Nucleotide cyclase"/>
    <property type="match status" value="1"/>
</dbReference>